<name>A0A1G1VC28_9BACT</name>
<proteinExistence type="predicted"/>
<reference evidence="2 3" key="1">
    <citation type="journal article" date="2016" name="Nat. Commun.">
        <title>Thousands of microbial genomes shed light on interconnected biogeochemical processes in an aquifer system.</title>
        <authorList>
            <person name="Anantharaman K."/>
            <person name="Brown C.T."/>
            <person name="Hug L.A."/>
            <person name="Sharon I."/>
            <person name="Castelle C.J."/>
            <person name="Probst A.J."/>
            <person name="Thomas B.C."/>
            <person name="Singh A."/>
            <person name="Wilkins M.J."/>
            <person name="Karaoz U."/>
            <person name="Brodie E.L."/>
            <person name="Williams K.H."/>
            <person name="Hubbard S.S."/>
            <person name="Banfield J.F."/>
        </authorList>
    </citation>
    <scope>NUCLEOTIDE SEQUENCE [LARGE SCALE GENOMIC DNA]</scope>
</reference>
<protein>
    <recommendedName>
        <fullName evidence="1">Bro-N domain-containing protein</fullName>
    </recommendedName>
</protein>
<dbReference type="SMART" id="SM01040">
    <property type="entry name" value="Bro-N"/>
    <property type="match status" value="1"/>
</dbReference>
<feature type="domain" description="Bro-N" evidence="1">
    <location>
        <begin position="12"/>
        <end position="105"/>
    </location>
</feature>
<dbReference type="EMBL" id="MHCC01000024">
    <property type="protein sequence ID" value="OGY12812.1"/>
    <property type="molecule type" value="Genomic_DNA"/>
</dbReference>
<dbReference type="InterPro" id="IPR003497">
    <property type="entry name" value="BRO_N_domain"/>
</dbReference>
<accession>A0A1G1VC28</accession>
<organism evidence="2 3">
    <name type="scientific">Candidatus Blackburnbacteria bacterium RIFCSPLOWO2_01_FULL_40_20</name>
    <dbReference type="NCBI Taxonomy" id="1797519"/>
    <lineage>
        <taxon>Bacteria</taxon>
        <taxon>Candidatus Blackburniibacteriota</taxon>
    </lineage>
</organism>
<evidence type="ECO:0000313" key="2">
    <source>
        <dbReference type="EMBL" id="OGY12812.1"/>
    </source>
</evidence>
<dbReference type="AlphaFoldDB" id="A0A1G1VC28"/>
<dbReference type="Pfam" id="PF02498">
    <property type="entry name" value="Bro-N"/>
    <property type="match status" value="1"/>
</dbReference>
<evidence type="ECO:0000259" key="1">
    <source>
        <dbReference type="SMART" id="SM01040"/>
    </source>
</evidence>
<evidence type="ECO:0000313" key="3">
    <source>
        <dbReference type="Proteomes" id="UP000178659"/>
    </source>
</evidence>
<dbReference type="Proteomes" id="UP000178659">
    <property type="component" value="Unassembled WGS sequence"/>
</dbReference>
<comment type="caution">
    <text evidence="2">The sequence shown here is derived from an EMBL/GenBank/DDBJ whole genome shotgun (WGS) entry which is preliminary data.</text>
</comment>
<sequence length="107" mass="12363">MDTKIAIFKGKKVRKTIYKNEWWFSIVDVIEALTGTERPRKYWNDLKSKLIKEGYIEVSEKIGQLKLEAPDGKLRETDCANTETVFRIIQSIPSSKAEPYGAVHRAF</sequence>
<gene>
    <name evidence="2" type="ORF">A3A77_02970</name>
</gene>